<dbReference type="GO" id="GO:0005829">
    <property type="term" value="C:cytosol"/>
    <property type="evidence" value="ECO:0007669"/>
    <property type="project" value="TreeGrafter"/>
</dbReference>
<dbReference type="PROSITE" id="PS50943">
    <property type="entry name" value="HTH_CROC1"/>
    <property type="match status" value="1"/>
</dbReference>
<dbReference type="InterPro" id="IPR050807">
    <property type="entry name" value="TransReg_Diox_bact_type"/>
</dbReference>
<dbReference type="InterPro" id="IPR010982">
    <property type="entry name" value="Lambda_DNA-bd_dom_sf"/>
</dbReference>
<comment type="caution">
    <text evidence="4">The sequence shown here is derived from an EMBL/GenBank/DDBJ whole genome shotgun (WGS) entry which is preliminary data.</text>
</comment>
<evidence type="ECO:0000313" key="4">
    <source>
        <dbReference type="EMBL" id="MBC8536332.1"/>
    </source>
</evidence>
<dbReference type="GO" id="GO:0003700">
    <property type="term" value="F:DNA-binding transcription factor activity"/>
    <property type="evidence" value="ECO:0007669"/>
    <property type="project" value="TreeGrafter"/>
</dbReference>
<evidence type="ECO:0000256" key="1">
    <source>
        <dbReference type="ARBA" id="ARBA00023125"/>
    </source>
</evidence>
<dbReference type="InterPro" id="IPR001387">
    <property type="entry name" value="Cro/C1-type_HTH"/>
</dbReference>
<feature type="coiled-coil region" evidence="2">
    <location>
        <begin position="70"/>
        <end position="97"/>
    </location>
</feature>
<evidence type="ECO:0000313" key="5">
    <source>
        <dbReference type="Proteomes" id="UP000620366"/>
    </source>
</evidence>
<keyword evidence="2" id="KW-0175">Coiled coil</keyword>
<name>A0A926DEE9_9FIRM</name>
<dbReference type="Proteomes" id="UP000620366">
    <property type="component" value="Unassembled WGS sequence"/>
</dbReference>
<protein>
    <submittedName>
        <fullName evidence="4">Helix-turn-helix transcriptional regulator</fullName>
    </submittedName>
</protein>
<dbReference type="GO" id="GO:0003677">
    <property type="term" value="F:DNA binding"/>
    <property type="evidence" value="ECO:0007669"/>
    <property type="project" value="UniProtKB-KW"/>
</dbReference>
<evidence type="ECO:0000256" key="2">
    <source>
        <dbReference type="SAM" id="Coils"/>
    </source>
</evidence>
<dbReference type="PANTHER" id="PTHR46797:SF1">
    <property type="entry name" value="METHYLPHOSPHONATE SYNTHASE"/>
    <property type="match status" value="1"/>
</dbReference>
<reference evidence="4" key="1">
    <citation type="submission" date="2020-08" db="EMBL/GenBank/DDBJ databases">
        <title>Genome public.</title>
        <authorList>
            <person name="Liu C."/>
            <person name="Sun Q."/>
        </authorList>
    </citation>
    <scope>NUCLEOTIDE SEQUENCE</scope>
    <source>
        <strain evidence="4">BX7</strain>
    </source>
</reference>
<evidence type="ECO:0000259" key="3">
    <source>
        <dbReference type="PROSITE" id="PS50943"/>
    </source>
</evidence>
<dbReference type="PANTHER" id="PTHR46797">
    <property type="entry name" value="HTH-TYPE TRANSCRIPTIONAL REGULATOR"/>
    <property type="match status" value="1"/>
</dbReference>
<feature type="domain" description="HTH cro/C1-type" evidence="3">
    <location>
        <begin position="5"/>
        <end position="59"/>
    </location>
</feature>
<organism evidence="4 5">
    <name type="scientific">Feifania hominis</name>
    <dbReference type="NCBI Taxonomy" id="2763660"/>
    <lineage>
        <taxon>Bacteria</taxon>
        <taxon>Bacillati</taxon>
        <taxon>Bacillota</taxon>
        <taxon>Clostridia</taxon>
        <taxon>Eubacteriales</taxon>
        <taxon>Feifaniaceae</taxon>
        <taxon>Feifania</taxon>
    </lineage>
</organism>
<dbReference type="AlphaFoldDB" id="A0A926DEE9"/>
<dbReference type="CDD" id="cd00093">
    <property type="entry name" value="HTH_XRE"/>
    <property type="match status" value="1"/>
</dbReference>
<dbReference type="SUPFAM" id="SSF47413">
    <property type="entry name" value="lambda repressor-like DNA-binding domains"/>
    <property type="match status" value="1"/>
</dbReference>
<keyword evidence="5" id="KW-1185">Reference proteome</keyword>
<accession>A0A926DEE9</accession>
<dbReference type="EMBL" id="JACRSP010000002">
    <property type="protein sequence ID" value="MBC8536332.1"/>
    <property type="molecule type" value="Genomic_DNA"/>
</dbReference>
<dbReference type="SMART" id="SM00530">
    <property type="entry name" value="HTH_XRE"/>
    <property type="match status" value="1"/>
</dbReference>
<proteinExistence type="predicted"/>
<gene>
    <name evidence="4" type="ORF">H8695_06445</name>
</gene>
<dbReference type="Pfam" id="PF12844">
    <property type="entry name" value="HTH_19"/>
    <property type="match status" value="1"/>
</dbReference>
<dbReference type="Gene3D" id="1.10.260.40">
    <property type="entry name" value="lambda repressor-like DNA-binding domains"/>
    <property type="match status" value="1"/>
</dbReference>
<sequence>MAARLASLRTERNVSARDMSLTIGQSASYINSIESGKNLPSITGLYYICDYFGIEPKDFFDSGVGHPALQAEIIRELEKLSKENMELVLNLVKALAK</sequence>
<keyword evidence="1" id="KW-0238">DNA-binding</keyword>